<dbReference type="Pfam" id="PF04479">
    <property type="entry name" value="RTA1"/>
    <property type="match status" value="1"/>
</dbReference>
<accession>A0A165DZK8</accession>
<feature type="transmembrane region" description="Helical" evidence="6">
    <location>
        <begin position="244"/>
        <end position="264"/>
    </location>
</feature>
<comment type="subcellular location">
    <subcellularLocation>
        <location evidence="1">Membrane</location>
        <topology evidence="1">Multi-pass membrane protein</topology>
    </subcellularLocation>
</comment>
<protein>
    <recommendedName>
        <fullName evidence="9">RTA1 domain protein</fullName>
    </recommendedName>
</protein>
<evidence type="ECO:0000313" key="7">
    <source>
        <dbReference type="EMBL" id="KZT53805.1"/>
    </source>
</evidence>
<name>A0A165DZK8_9BASI</name>
<evidence type="ECO:0000256" key="6">
    <source>
        <dbReference type="SAM" id="Phobius"/>
    </source>
</evidence>
<dbReference type="OrthoDB" id="3358017at2759"/>
<dbReference type="EMBL" id="KV424028">
    <property type="protein sequence ID" value="KZT53805.1"/>
    <property type="molecule type" value="Genomic_DNA"/>
</dbReference>
<dbReference type="InterPro" id="IPR007568">
    <property type="entry name" value="RTA1"/>
</dbReference>
<dbReference type="AlphaFoldDB" id="A0A165DZK8"/>
<feature type="region of interest" description="Disordered" evidence="5">
    <location>
        <begin position="331"/>
        <end position="358"/>
    </location>
</feature>
<keyword evidence="4 6" id="KW-0472">Membrane</keyword>
<sequence>MSSSDGLPDGYALGSWWYYAPNKPAPIAFAIIFAGSGLWHFWQCHRFHSWRATGFLPWAAILFVAGFVLRSIGSFHYDNLPIFISSTVMLLAAPPIYEAANFFTLGRILYYVPYHAPMHPGRVVTTFAALQALIEALNGNGGSRAANSALTPAQQEVGRDLLKAALILQLFCMACFILLAGTFELRCRKAGVLPKNLRQVLLVLYISCLLITIRTVYRTVEYWEDSGLDFSDPDSFPPIFKREWFFWVFEAMLMASNTWLLNICHPSRFLPHNLKVYLAPDGVTEIEGAGFRDTRHFLLTLFDPFDIWGLITKRNKKNNIWEQQAREEANAQGAELGTLSNRDQMVSKTESTNPLRKN</sequence>
<reference evidence="7 8" key="1">
    <citation type="journal article" date="2016" name="Mol. Biol. Evol.">
        <title>Comparative Genomics of Early-Diverging Mushroom-Forming Fungi Provides Insights into the Origins of Lignocellulose Decay Capabilities.</title>
        <authorList>
            <person name="Nagy L.G."/>
            <person name="Riley R."/>
            <person name="Tritt A."/>
            <person name="Adam C."/>
            <person name="Daum C."/>
            <person name="Floudas D."/>
            <person name="Sun H."/>
            <person name="Yadav J.S."/>
            <person name="Pangilinan J."/>
            <person name="Larsson K.H."/>
            <person name="Matsuura K."/>
            <person name="Barry K."/>
            <person name="Labutti K."/>
            <person name="Kuo R."/>
            <person name="Ohm R.A."/>
            <person name="Bhattacharya S.S."/>
            <person name="Shirouzu T."/>
            <person name="Yoshinaga Y."/>
            <person name="Martin F.M."/>
            <person name="Grigoriev I.V."/>
            <person name="Hibbett D.S."/>
        </authorList>
    </citation>
    <scope>NUCLEOTIDE SEQUENCE [LARGE SCALE GENOMIC DNA]</scope>
    <source>
        <strain evidence="7 8">HHB12733</strain>
    </source>
</reference>
<feature type="transmembrane region" description="Helical" evidence="6">
    <location>
        <begin position="197"/>
        <end position="217"/>
    </location>
</feature>
<feature type="compositionally biased region" description="Polar residues" evidence="5">
    <location>
        <begin position="338"/>
        <end position="358"/>
    </location>
</feature>
<keyword evidence="2 6" id="KW-0812">Transmembrane</keyword>
<dbReference type="InParanoid" id="A0A165DZK8"/>
<evidence type="ECO:0000256" key="2">
    <source>
        <dbReference type="ARBA" id="ARBA00022692"/>
    </source>
</evidence>
<dbReference type="PANTHER" id="PTHR31465:SF13">
    <property type="entry name" value="RTA1 DOMAIN PROTEIN-RELATED"/>
    <property type="match status" value="1"/>
</dbReference>
<gene>
    <name evidence="7" type="ORF">CALCODRAFT_519811</name>
</gene>
<evidence type="ECO:0000256" key="4">
    <source>
        <dbReference type="ARBA" id="ARBA00023136"/>
    </source>
</evidence>
<keyword evidence="3 6" id="KW-1133">Transmembrane helix</keyword>
<evidence type="ECO:0000256" key="1">
    <source>
        <dbReference type="ARBA" id="ARBA00004141"/>
    </source>
</evidence>
<feature type="transmembrane region" description="Helical" evidence="6">
    <location>
        <begin position="25"/>
        <end position="42"/>
    </location>
</feature>
<feature type="transmembrane region" description="Helical" evidence="6">
    <location>
        <begin position="54"/>
        <end position="73"/>
    </location>
</feature>
<proteinExistence type="predicted"/>
<evidence type="ECO:0000256" key="3">
    <source>
        <dbReference type="ARBA" id="ARBA00022989"/>
    </source>
</evidence>
<organism evidence="7 8">
    <name type="scientific">Calocera cornea HHB12733</name>
    <dbReference type="NCBI Taxonomy" id="1353952"/>
    <lineage>
        <taxon>Eukaryota</taxon>
        <taxon>Fungi</taxon>
        <taxon>Dikarya</taxon>
        <taxon>Basidiomycota</taxon>
        <taxon>Agaricomycotina</taxon>
        <taxon>Dacrymycetes</taxon>
        <taxon>Dacrymycetales</taxon>
        <taxon>Dacrymycetaceae</taxon>
        <taxon>Calocera</taxon>
    </lineage>
</organism>
<evidence type="ECO:0000313" key="8">
    <source>
        <dbReference type="Proteomes" id="UP000076842"/>
    </source>
</evidence>
<feature type="transmembrane region" description="Helical" evidence="6">
    <location>
        <begin position="166"/>
        <end position="185"/>
    </location>
</feature>
<dbReference type="GO" id="GO:0016020">
    <property type="term" value="C:membrane"/>
    <property type="evidence" value="ECO:0007669"/>
    <property type="project" value="UniProtKB-SubCell"/>
</dbReference>
<dbReference type="STRING" id="1353952.A0A165DZK8"/>
<keyword evidence="8" id="KW-1185">Reference proteome</keyword>
<dbReference type="PANTHER" id="PTHR31465">
    <property type="entry name" value="PROTEIN RTA1-RELATED"/>
    <property type="match status" value="1"/>
</dbReference>
<evidence type="ECO:0008006" key="9">
    <source>
        <dbReference type="Google" id="ProtNLM"/>
    </source>
</evidence>
<evidence type="ECO:0000256" key="5">
    <source>
        <dbReference type="SAM" id="MobiDB-lite"/>
    </source>
</evidence>
<dbReference type="Proteomes" id="UP000076842">
    <property type="component" value="Unassembled WGS sequence"/>
</dbReference>